<protein>
    <submittedName>
        <fullName evidence="7">CatB-related O-acetyltransferase</fullName>
    </submittedName>
</protein>
<dbReference type="GO" id="GO:0009245">
    <property type="term" value="P:lipid A biosynthetic process"/>
    <property type="evidence" value="ECO:0007669"/>
    <property type="project" value="UniProtKB-KW"/>
</dbReference>
<keyword evidence="4" id="KW-0677">Repeat</keyword>
<dbReference type="SUPFAM" id="SSF51161">
    <property type="entry name" value="Trimeric LpxA-like enzymes"/>
    <property type="match status" value="1"/>
</dbReference>
<dbReference type="CDD" id="cd03349">
    <property type="entry name" value="LbH_XAT"/>
    <property type="match status" value="1"/>
</dbReference>
<proteinExistence type="predicted"/>
<evidence type="ECO:0000256" key="6">
    <source>
        <dbReference type="ARBA" id="ARBA00023315"/>
    </source>
</evidence>
<dbReference type="InterPro" id="IPR011004">
    <property type="entry name" value="Trimer_LpxA-like_sf"/>
</dbReference>
<dbReference type="PANTHER" id="PTHR23416">
    <property type="entry name" value="SIALIC ACID SYNTHASE-RELATED"/>
    <property type="match status" value="1"/>
</dbReference>
<evidence type="ECO:0000313" key="7">
    <source>
        <dbReference type="EMBL" id="QBZ88755.1"/>
    </source>
</evidence>
<dbReference type="GO" id="GO:0016746">
    <property type="term" value="F:acyltransferase activity"/>
    <property type="evidence" value="ECO:0007669"/>
    <property type="project" value="UniProtKB-KW"/>
</dbReference>
<keyword evidence="5" id="KW-0443">Lipid metabolism</keyword>
<name>A0A4P7PE92_9PSED</name>
<dbReference type="PROSITE" id="PS00101">
    <property type="entry name" value="HEXAPEP_TRANSFERASES"/>
    <property type="match status" value="1"/>
</dbReference>
<dbReference type="InterPro" id="IPR001451">
    <property type="entry name" value="Hexapep"/>
</dbReference>
<evidence type="ECO:0000256" key="1">
    <source>
        <dbReference type="ARBA" id="ARBA00022516"/>
    </source>
</evidence>
<sequence length="179" mass="19258">MNNGGARFVMKYLIVRLYTALQLLFCYRFRSVGRQPRLGRRLFIFPKKVTLGDHCYIGAGSYLDGDITIGNHSMLANNVAIVGGDHAFDRPGVMMRDGGREEWLPTILGRDVWIGHGAIILNGISVGDGAIVAAGSVVTKNVAAFSVVAGNPARHIKWRFDEAGQSVHSAVLGGGYSGV</sequence>
<evidence type="ECO:0000256" key="2">
    <source>
        <dbReference type="ARBA" id="ARBA00022556"/>
    </source>
</evidence>
<keyword evidence="6" id="KW-0012">Acyltransferase</keyword>
<dbReference type="KEGG" id="pvk:EPZ47_08530"/>
<dbReference type="InterPro" id="IPR018357">
    <property type="entry name" value="Hexapep_transf_CS"/>
</dbReference>
<accession>A0A4P7PE92</accession>
<keyword evidence="1" id="KW-0444">Lipid biosynthesis</keyword>
<keyword evidence="3 7" id="KW-0808">Transferase</keyword>
<dbReference type="Gene3D" id="2.160.10.10">
    <property type="entry name" value="Hexapeptide repeat proteins"/>
    <property type="match status" value="1"/>
</dbReference>
<evidence type="ECO:0000256" key="4">
    <source>
        <dbReference type="ARBA" id="ARBA00022737"/>
    </source>
</evidence>
<evidence type="ECO:0000313" key="8">
    <source>
        <dbReference type="Proteomes" id="UP000296468"/>
    </source>
</evidence>
<dbReference type="Pfam" id="PF00132">
    <property type="entry name" value="Hexapep"/>
    <property type="match status" value="2"/>
</dbReference>
<reference evidence="7 8" key="1">
    <citation type="journal article" date="2019" name="Front. Microbiol.">
        <title>In silico and Genetic Analyses of Cyclic Lipopeptide Synthetic Gene Clusters in Pseudomonas sp. 11K1.</title>
        <authorList>
            <person name="Zhao H."/>
            <person name="Liu Y.P."/>
            <person name="Zhang L.Q."/>
        </authorList>
    </citation>
    <scope>NUCLEOTIDE SEQUENCE [LARGE SCALE GENOMIC DNA]</scope>
    <source>
        <strain evidence="7 8">11K1</strain>
    </source>
</reference>
<dbReference type="AlphaFoldDB" id="A0A4P7PE92"/>
<keyword evidence="2" id="KW-0441">Lipid A biosynthesis</keyword>
<evidence type="ECO:0000256" key="5">
    <source>
        <dbReference type="ARBA" id="ARBA00023098"/>
    </source>
</evidence>
<dbReference type="Proteomes" id="UP000296468">
    <property type="component" value="Chromosome"/>
</dbReference>
<organism evidence="7 8">
    <name type="scientific">Pseudomonas viciae</name>
    <dbReference type="NCBI Taxonomy" id="2505979"/>
    <lineage>
        <taxon>Bacteria</taxon>
        <taxon>Pseudomonadati</taxon>
        <taxon>Pseudomonadota</taxon>
        <taxon>Gammaproteobacteria</taxon>
        <taxon>Pseudomonadales</taxon>
        <taxon>Pseudomonadaceae</taxon>
        <taxon>Pseudomonas</taxon>
    </lineage>
</organism>
<dbReference type="EMBL" id="CP035088">
    <property type="protein sequence ID" value="QBZ88755.1"/>
    <property type="molecule type" value="Genomic_DNA"/>
</dbReference>
<dbReference type="InterPro" id="IPR051159">
    <property type="entry name" value="Hexapeptide_acetyltransf"/>
</dbReference>
<gene>
    <name evidence="7" type="ORF">EPZ47_08530</name>
</gene>
<dbReference type="GO" id="GO:0016020">
    <property type="term" value="C:membrane"/>
    <property type="evidence" value="ECO:0007669"/>
    <property type="project" value="GOC"/>
</dbReference>
<evidence type="ECO:0000256" key="3">
    <source>
        <dbReference type="ARBA" id="ARBA00022679"/>
    </source>
</evidence>